<accession>A0AAN4PIY6</accession>
<evidence type="ECO:0000313" key="5">
    <source>
        <dbReference type="Proteomes" id="UP000051487"/>
    </source>
</evidence>
<feature type="signal peptide" evidence="1">
    <location>
        <begin position="1"/>
        <end position="22"/>
    </location>
</feature>
<evidence type="ECO:0000313" key="4">
    <source>
        <dbReference type="EMBL" id="KAF4200633.1"/>
    </source>
</evidence>
<proteinExistence type="predicted"/>
<comment type="caution">
    <text evidence="2">The sequence shown here is derived from an EMBL/GenBank/DDBJ whole genome shotgun (WGS) entry which is preliminary data.</text>
</comment>
<organism evidence="2 5">
    <name type="scientific">Aspergillus lentulus</name>
    <dbReference type="NCBI Taxonomy" id="293939"/>
    <lineage>
        <taxon>Eukaryota</taxon>
        <taxon>Fungi</taxon>
        <taxon>Dikarya</taxon>
        <taxon>Ascomycota</taxon>
        <taxon>Pezizomycotina</taxon>
        <taxon>Eurotiomycetes</taxon>
        <taxon>Eurotiomycetidae</taxon>
        <taxon>Eurotiales</taxon>
        <taxon>Aspergillaceae</taxon>
        <taxon>Aspergillus</taxon>
        <taxon>Aspergillus subgen. Fumigati</taxon>
    </lineage>
</organism>
<dbReference type="EMBL" id="BCLY01000009">
    <property type="protein sequence ID" value="GAQ07547.1"/>
    <property type="molecule type" value="Genomic_DNA"/>
</dbReference>
<evidence type="ECO:0000313" key="6">
    <source>
        <dbReference type="Proteomes" id="UP000465220"/>
    </source>
</evidence>
<evidence type="ECO:0000313" key="3">
    <source>
        <dbReference type="EMBL" id="GFF93425.1"/>
    </source>
</evidence>
<reference evidence="4" key="2">
    <citation type="journal article" date="2020" name="bioRxiv">
        <title>Genomic and phenotypic heterogeneity of clinical isolates of the human pathogens Aspergillus fumigatus, Aspergillus lentulus and Aspergillus fumigatiaffinis.</title>
        <authorList>
            <person name="dos Santos R.A.C."/>
            <person name="Steenwyk J.L."/>
            <person name="Rivero-Menendez O."/>
            <person name="Mead M.E."/>
            <person name="Silva L.P."/>
            <person name="Bastos R.W."/>
            <person name="Alastruey-Izquierdo A."/>
            <person name="Goldman G.H."/>
            <person name="Rokas A."/>
        </authorList>
    </citation>
    <scope>NUCLEOTIDE SEQUENCE</scope>
    <source>
        <strain evidence="4">CNM-CM8927</strain>
    </source>
</reference>
<gene>
    <name evidence="2" type="ORF">ALT_4868</name>
    <name evidence="4" type="ORF">CNMCM8927_002763</name>
    <name evidence="3" type="ORF">IFM60648_10080</name>
</gene>
<dbReference type="EMBL" id="JAAAPU010000183">
    <property type="protein sequence ID" value="KAF4200633.1"/>
    <property type="molecule type" value="Genomic_DNA"/>
</dbReference>
<keyword evidence="1" id="KW-0732">Signal</keyword>
<evidence type="ECO:0000313" key="2">
    <source>
        <dbReference type="EMBL" id="GAQ07547.1"/>
    </source>
</evidence>
<dbReference type="Proteomes" id="UP000649114">
    <property type="component" value="Unassembled WGS sequence"/>
</dbReference>
<reference evidence="3 6" key="3">
    <citation type="submission" date="2020-01" db="EMBL/GenBank/DDBJ databases">
        <title>Draft genome sequence of Aspergillus lentulus IFM 60648.</title>
        <authorList>
            <person name="Takahashi H."/>
            <person name="Yaguchi T."/>
        </authorList>
    </citation>
    <scope>NUCLEOTIDE SEQUENCE [LARGE SCALE GENOMIC DNA]</scope>
    <source>
        <strain evidence="3 6">IFM 60648</strain>
    </source>
</reference>
<feature type="chain" id="PRO_5044710085" evidence="1">
    <location>
        <begin position="23"/>
        <end position="335"/>
    </location>
</feature>
<dbReference type="Proteomes" id="UP000465220">
    <property type="component" value="Unassembled WGS sequence"/>
</dbReference>
<dbReference type="AlphaFoldDB" id="A0AAN4PIY6"/>
<keyword evidence="6" id="KW-1185">Reference proteome</keyword>
<dbReference type="Proteomes" id="UP000051487">
    <property type="component" value="Unassembled WGS sequence"/>
</dbReference>
<name>A0AAN4PIY6_ASPLE</name>
<reference evidence="2 5" key="1">
    <citation type="submission" date="2015-11" db="EMBL/GenBank/DDBJ databases">
        <title>Aspergillus lentulus strain IFM 54703T.</title>
        <authorList>
            <person name="Kusuya Y."/>
            <person name="Sakai K."/>
            <person name="Kamei K."/>
            <person name="Takahashi H."/>
            <person name="Yaguchi T."/>
        </authorList>
    </citation>
    <scope>NUCLEOTIDE SEQUENCE [LARGE SCALE GENOMIC DNA]</scope>
    <source>
        <strain evidence="2 5">IFM 54703</strain>
    </source>
</reference>
<dbReference type="EMBL" id="BLKI01000117">
    <property type="protein sequence ID" value="GFF93425.1"/>
    <property type="molecule type" value="Genomic_DNA"/>
</dbReference>
<protein>
    <submittedName>
        <fullName evidence="2">Uncharacterized protein</fullName>
    </submittedName>
</protein>
<reference evidence="4" key="4">
    <citation type="submission" date="2020-04" db="EMBL/GenBank/DDBJ databases">
        <authorList>
            <person name="Santos R.A.C."/>
            <person name="Steenwyk J.L."/>
            <person name="Rivero-Menendez O."/>
            <person name="Mead M.E."/>
            <person name="Silva L.P."/>
            <person name="Bastos R.W."/>
            <person name="Alastruey-Izquierdo A."/>
            <person name="Goldman G.H."/>
            <person name="Rokas A."/>
        </authorList>
    </citation>
    <scope>NUCLEOTIDE SEQUENCE</scope>
    <source>
        <strain evidence="4">CNM-CM8927</strain>
    </source>
</reference>
<sequence>MIVLNWQAWITIVLALASVSTARVGHRFSLHHDNDIIGNLSALQIRQDSGGSSECTLVPNCSPSSCGGSICTTSKKRSLPIIGSNLTDIDPEEQAHLFKRVLRPVRQSGLIRYLQNQNDDPNLVKLCPTNAGGYDTPSYCVQYSFSNAPVNPATGQLLIGTGDTELTGCTVLTVVSSKGVYMCHFWQDLNYVNPGEEGRPDRPVLGFQPVLNLIAGQGDRRWAVGPALDTSLFTGEGTNTWAFITTPRAAAALDDPRRYHYVAEYQQLVALLTTLVPGIGIMDYNYYWVLPYTMYYQGSVLFEYDVNADGSGNPDWRLWIEASNEMGTALGQNPG</sequence>
<evidence type="ECO:0000256" key="1">
    <source>
        <dbReference type="SAM" id="SignalP"/>
    </source>
</evidence>